<proteinExistence type="inferred from homology"/>
<comment type="similarity">
    <text evidence="5">Belongs to the QueA family.</text>
</comment>
<dbReference type="Gene3D" id="2.40.10.240">
    <property type="entry name" value="QueA-like"/>
    <property type="match status" value="1"/>
</dbReference>
<dbReference type="NCBIfam" id="NF001140">
    <property type="entry name" value="PRK00147.1"/>
    <property type="match status" value="1"/>
</dbReference>
<dbReference type="InterPro" id="IPR042119">
    <property type="entry name" value="QueA_dom2"/>
</dbReference>
<dbReference type="EC" id="2.4.99.17" evidence="5"/>
<keyword evidence="3 5" id="KW-0949">S-adenosyl-L-methionine</keyword>
<comment type="subcellular location">
    <subcellularLocation>
        <location evidence="5">Cytoplasm</location>
    </subcellularLocation>
</comment>
<protein>
    <recommendedName>
        <fullName evidence="5">S-adenosylmethionine:tRNA ribosyltransferase-isomerase</fullName>
        <ecNumber evidence="5">2.4.99.17</ecNumber>
    </recommendedName>
    <alternativeName>
        <fullName evidence="5">Queuosine biosynthesis protein QueA</fullName>
    </alternativeName>
</protein>
<name>A0A2W5YYV0_9BACT</name>
<reference evidence="6 9" key="3">
    <citation type="submission" date="2020-10" db="EMBL/GenBank/DDBJ databases">
        <title>Ca. Dormibacterota MAGs.</title>
        <authorList>
            <person name="Montgomery K."/>
        </authorList>
    </citation>
    <scope>NUCLEOTIDE SEQUENCE [LARGE SCALE GENOMIC DNA]</scope>
    <source>
        <strain evidence="6">SC8812_S17_18</strain>
    </source>
</reference>
<keyword evidence="2 5" id="KW-0808">Transferase</keyword>
<dbReference type="SUPFAM" id="SSF111337">
    <property type="entry name" value="QueA-like"/>
    <property type="match status" value="1"/>
</dbReference>
<dbReference type="Proteomes" id="UP000606991">
    <property type="component" value="Unassembled WGS sequence"/>
</dbReference>
<dbReference type="Gene3D" id="3.40.1780.10">
    <property type="entry name" value="QueA-like"/>
    <property type="match status" value="2"/>
</dbReference>
<evidence type="ECO:0000313" key="7">
    <source>
        <dbReference type="EMBL" id="PZR78179.1"/>
    </source>
</evidence>
<dbReference type="GO" id="GO:0051075">
    <property type="term" value="F:S-adenosylmethionine:tRNA ribosyltransferase-isomerase activity"/>
    <property type="evidence" value="ECO:0007669"/>
    <property type="project" value="UniProtKB-EC"/>
</dbReference>
<keyword evidence="1 5" id="KW-0963">Cytoplasm</keyword>
<dbReference type="Proteomes" id="UP000248724">
    <property type="component" value="Unassembled WGS sequence"/>
</dbReference>
<dbReference type="UniPathway" id="UPA00392"/>
<keyword evidence="6" id="KW-0328">Glycosyltransferase</keyword>
<accession>A0A934N5N0</accession>
<dbReference type="NCBIfam" id="TIGR00113">
    <property type="entry name" value="queA"/>
    <property type="match status" value="1"/>
</dbReference>
<evidence type="ECO:0000256" key="5">
    <source>
        <dbReference type="HAMAP-Rule" id="MF_00113"/>
    </source>
</evidence>
<dbReference type="InterPro" id="IPR003699">
    <property type="entry name" value="QueA"/>
</dbReference>
<dbReference type="Pfam" id="PF02547">
    <property type="entry name" value="Queuosine_synth"/>
    <property type="match status" value="1"/>
</dbReference>
<sequence length="347" mass="36702">MPTDMFDYVLPAGRIAQTPVEPRDASRLLHAEPGGGLSDHVFTDLPDLLRPGDLLVANDTRVRAARLRGRGADGGKEEVLLLTRLDRDRFTALVRPGRRLHDGARVSVGDALSVTIAGPAPGHPGARVVRLDGDGDLEALIAQLGEAPLPPYIRTPLEDAQRYQTVYAAGAPASAAAPTAGLHFTSRVHEALAQRGVGWTALQLDVGLGTFAPITVSDARTHRMHAERCMLPAATAATITAARAGGGRVIAVGTTVVRTLESFVDGVGALHPGTVSTELFITPGHRFGAVDGLLTNFHQPRSSLLVLLAAFLGGDAWRSVYEHALARGYRFLSFGDCMLCWRGGAPS</sequence>
<comment type="subunit">
    <text evidence="5">Monomer.</text>
</comment>
<evidence type="ECO:0000256" key="2">
    <source>
        <dbReference type="ARBA" id="ARBA00022679"/>
    </source>
</evidence>
<evidence type="ECO:0000256" key="3">
    <source>
        <dbReference type="ARBA" id="ARBA00022691"/>
    </source>
</evidence>
<accession>A0A2W5YYV0</accession>
<evidence type="ECO:0000313" key="8">
    <source>
        <dbReference type="Proteomes" id="UP000248724"/>
    </source>
</evidence>
<dbReference type="EMBL" id="JAEKNS010000069">
    <property type="protein sequence ID" value="MBJ7594484.1"/>
    <property type="molecule type" value="Genomic_DNA"/>
</dbReference>
<comment type="function">
    <text evidence="5">Transfers and isomerizes the ribose moiety from AdoMet to the 7-aminomethyl group of 7-deazaguanine (preQ1-tRNA) to give epoxyqueuosine (oQ-tRNA).</text>
</comment>
<comment type="caution">
    <text evidence="7">The sequence shown here is derived from an EMBL/GenBank/DDBJ whole genome shotgun (WGS) entry which is preliminary data.</text>
</comment>
<organism evidence="7 8">
    <name type="scientific">Candidatus Aeolococcus gillhamiae</name>
    <dbReference type="NCBI Taxonomy" id="3127015"/>
    <lineage>
        <taxon>Bacteria</taxon>
        <taxon>Bacillati</taxon>
        <taxon>Candidatus Dormiibacterota</taxon>
        <taxon>Candidatus Dormibacteria</taxon>
        <taxon>Candidatus Aeolococcales</taxon>
        <taxon>Candidatus Aeolococcaceae</taxon>
        <taxon>Candidatus Aeolococcus</taxon>
    </lineage>
</organism>
<dbReference type="InterPro" id="IPR042118">
    <property type="entry name" value="QueA_dom1"/>
</dbReference>
<dbReference type="HAMAP" id="MF_00113">
    <property type="entry name" value="QueA"/>
    <property type="match status" value="1"/>
</dbReference>
<evidence type="ECO:0000313" key="9">
    <source>
        <dbReference type="Proteomes" id="UP000606991"/>
    </source>
</evidence>
<keyword evidence="4 5" id="KW-0671">Queuosine biosynthesis</keyword>
<evidence type="ECO:0000256" key="1">
    <source>
        <dbReference type="ARBA" id="ARBA00022490"/>
    </source>
</evidence>
<dbReference type="AlphaFoldDB" id="A0A2W5YYV0"/>
<dbReference type="EMBL" id="QHBU01000268">
    <property type="protein sequence ID" value="PZR78179.1"/>
    <property type="molecule type" value="Genomic_DNA"/>
</dbReference>
<comment type="pathway">
    <text evidence="5">tRNA modification; tRNA-queuosine biosynthesis.</text>
</comment>
<dbReference type="PANTHER" id="PTHR30307">
    <property type="entry name" value="S-ADENOSYLMETHIONINE:TRNA RIBOSYLTRANSFERASE-ISOMERASE"/>
    <property type="match status" value="1"/>
</dbReference>
<dbReference type="GO" id="GO:0005737">
    <property type="term" value="C:cytoplasm"/>
    <property type="evidence" value="ECO:0007669"/>
    <property type="project" value="UniProtKB-SubCell"/>
</dbReference>
<dbReference type="InterPro" id="IPR036100">
    <property type="entry name" value="QueA_sf"/>
</dbReference>
<evidence type="ECO:0000313" key="6">
    <source>
        <dbReference type="EMBL" id="MBJ7594484.1"/>
    </source>
</evidence>
<dbReference type="PANTHER" id="PTHR30307:SF0">
    <property type="entry name" value="S-ADENOSYLMETHIONINE:TRNA RIBOSYLTRANSFERASE-ISOMERASE"/>
    <property type="match status" value="1"/>
</dbReference>
<gene>
    <name evidence="5 6" type="primary">queA</name>
    <name evidence="7" type="ORF">DLM65_13850</name>
    <name evidence="6" type="ORF">JF886_06400</name>
</gene>
<dbReference type="GO" id="GO:0008616">
    <property type="term" value="P:tRNA queuosine(34) biosynthetic process"/>
    <property type="evidence" value="ECO:0007669"/>
    <property type="project" value="UniProtKB-UniRule"/>
</dbReference>
<reference evidence="7 8" key="1">
    <citation type="journal article" date="2017" name="Nature">
        <title>Atmospheric trace gases support primary production in Antarctic desert surface soil.</title>
        <authorList>
            <person name="Ji M."/>
            <person name="Greening C."/>
            <person name="Vanwonterghem I."/>
            <person name="Carere C.R."/>
            <person name="Bay S.K."/>
            <person name="Steen J.A."/>
            <person name="Montgomery K."/>
            <person name="Lines T."/>
            <person name="Beardall J."/>
            <person name="van Dorst J."/>
            <person name="Snape I."/>
            <person name="Stott M.B."/>
            <person name="Hugenholtz P."/>
            <person name="Ferrari B.C."/>
        </authorList>
    </citation>
    <scope>NUCLEOTIDE SEQUENCE [LARGE SCALE GENOMIC DNA]</scope>
    <source>
        <strain evidence="7">RRmetagenome_bin12</strain>
    </source>
</reference>
<reference evidence="7" key="2">
    <citation type="submission" date="2018-05" db="EMBL/GenBank/DDBJ databases">
        <authorList>
            <person name="Ferrari B."/>
        </authorList>
    </citation>
    <scope>NUCLEOTIDE SEQUENCE</scope>
    <source>
        <strain evidence="7">RRmetagenome_bin12</strain>
    </source>
</reference>
<comment type="catalytic activity">
    <reaction evidence="5">
        <text>7-aminomethyl-7-carbaguanosine(34) in tRNA + S-adenosyl-L-methionine = epoxyqueuosine(34) in tRNA + adenine + L-methionine + 2 H(+)</text>
        <dbReference type="Rhea" id="RHEA:32155"/>
        <dbReference type="Rhea" id="RHEA-COMP:10342"/>
        <dbReference type="Rhea" id="RHEA-COMP:18582"/>
        <dbReference type="ChEBI" id="CHEBI:15378"/>
        <dbReference type="ChEBI" id="CHEBI:16708"/>
        <dbReference type="ChEBI" id="CHEBI:57844"/>
        <dbReference type="ChEBI" id="CHEBI:59789"/>
        <dbReference type="ChEBI" id="CHEBI:82833"/>
        <dbReference type="ChEBI" id="CHEBI:194443"/>
        <dbReference type="EC" id="2.4.99.17"/>
    </reaction>
</comment>
<evidence type="ECO:0000256" key="4">
    <source>
        <dbReference type="ARBA" id="ARBA00022785"/>
    </source>
</evidence>